<evidence type="ECO:0000313" key="1">
    <source>
        <dbReference type="EMBL" id="GFT60295.1"/>
    </source>
</evidence>
<accession>A0A8X6TVA5</accession>
<comment type="caution">
    <text evidence="1">The sequence shown here is derived from an EMBL/GenBank/DDBJ whole genome shotgun (WGS) entry which is preliminary data.</text>
</comment>
<evidence type="ECO:0000313" key="2">
    <source>
        <dbReference type="Proteomes" id="UP000887013"/>
    </source>
</evidence>
<dbReference type="AlphaFoldDB" id="A0A8X6TVA5"/>
<name>A0A8X6TVA5_NEPPI</name>
<protein>
    <submittedName>
        <fullName evidence="1">Uncharacterized protein</fullName>
    </submittedName>
</protein>
<organism evidence="1 2">
    <name type="scientific">Nephila pilipes</name>
    <name type="common">Giant wood spider</name>
    <name type="synonym">Nephila maculata</name>
    <dbReference type="NCBI Taxonomy" id="299642"/>
    <lineage>
        <taxon>Eukaryota</taxon>
        <taxon>Metazoa</taxon>
        <taxon>Ecdysozoa</taxon>
        <taxon>Arthropoda</taxon>
        <taxon>Chelicerata</taxon>
        <taxon>Arachnida</taxon>
        <taxon>Araneae</taxon>
        <taxon>Araneomorphae</taxon>
        <taxon>Entelegynae</taxon>
        <taxon>Araneoidea</taxon>
        <taxon>Nephilidae</taxon>
        <taxon>Nephila</taxon>
    </lineage>
</organism>
<proteinExistence type="predicted"/>
<reference evidence="1" key="1">
    <citation type="submission" date="2020-08" db="EMBL/GenBank/DDBJ databases">
        <title>Multicomponent nature underlies the extraordinary mechanical properties of spider dragline silk.</title>
        <authorList>
            <person name="Kono N."/>
            <person name="Nakamura H."/>
            <person name="Mori M."/>
            <person name="Yoshida Y."/>
            <person name="Ohtoshi R."/>
            <person name="Malay A.D."/>
            <person name="Moran D.A.P."/>
            <person name="Tomita M."/>
            <person name="Numata K."/>
            <person name="Arakawa K."/>
        </authorList>
    </citation>
    <scope>NUCLEOTIDE SEQUENCE</scope>
</reference>
<dbReference type="EMBL" id="BMAW01018810">
    <property type="protein sequence ID" value="GFT60295.1"/>
    <property type="molecule type" value="Genomic_DNA"/>
</dbReference>
<gene>
    <name evidence="1" type="ORF">NPIL_53551</name>
</gene>
<dbReference type="Proteomes" id="UP000887013">
    <property type="component" value="Unassembled WGS sequence"/>
</dbReference>
<keyword evidence="2" id="KW-1185">Reference proteome</keyword>
<sequence length="73" mass="8908">MTPCEIVGERKDKFQRWGDSTTTRERQLEANRKRRRTFFDTGDMIIRRRASKIKKETHYRSEGPLWLPDEEYC</sequence>